<feature type="compositionally biased region" description="Polar residues" evidence="3">
    <location>
        <begin position="289"/>
        <end position="302"/>
    </location>
</feature>
<feature type="compositionally biased region" description="Acidic residues" evidence="3">
    <location>
        <begin position="275"/>
        <end position="288"/>
    </location>
</feature>
<reference evidence="5" key="2">
    <citation type="submission" date="2025-08" db="UniProtKB">
        <authorList>
            <consortium name="Ensembl"/>
        </authorList>
    </citation>
    <scope>IDENTIFICATION</scope>
</reference>
<dbReference type="GO" id="GO:0007169">
    <property type="term" value="P:cell surface receptor protein tyrosine kinase signaling pathway"/>
    <property type="evidence" value="ECO:0000318"/>
    <property type="project" value="GO_Central"/>
</dbReference>
<dbReference type="GeneTree" id="ENSGT00940000155715"/>
<dbReference type="GeneID" id="102690671"/>
<dbReference type="PANTHER" id="PTHR14098:SF3">
    <property type="entry name" value="B-CELL LINKER PROTEIN"/>
    <property type="match status" value="1"/>
</dbReference>
<dbReference type="STRING" id="7918.ENSLOCP00000008739"/>
<dbReference type="AlphaFoldDB" id="W5MK30"/>
<evidence type="ECO:0000313" key="6">
    <source>
        <dbReference type="Proteomes" id="UP000018468"/>
    </source>
</evidence>
<dbReference type="SMART" id="SM00252">
    <property type="entry name" value="SH2"/>
    <property type="match status" value="1"/>
</dbReference>
<keyword evidence="1 2" id="KW-0727">SH2 domain</keyword>
<feature type="domain" description="SH2" evidence="4">
    <location>
        <begin position="417"/>
        <end position="524"/>
    </location>
</feature>
<feature type="region of interest" description="Disordered" evidence="3">
    <location>
        <begin position="38"/>
        <end position="408"/>
    </location>
</feature>
<reference evidence="5" key="3">
    <citation type="submission" date="2025-09" db="UniProtKB">
        <authorList>
            <consortium name="Ensembl"/>
        </authorList>
    </citation>
    <scope>IDENTIFICATION</scope>
</reference>
<dbReference type="Pfam" id="PF00017">
    <property type="entry name" value="SH2"/>
    <property type="match status" value="1"/>
</dbReference>
<evidence type="ECO:0000256" key="2">
    <source>
        <dbReference type="PROSITE-ProRule" id="PRU00191"/>
    </source>
</evidence>
<name>W5MK30_LEPOC</name>
<dbReference type="OMA" id="ERPTHDY"/>
<dbReference type="eggNOG" id="ENOG502QUXR">
    <property type="taxonomic scope" value="Eukaryota"/>
</dbReference>
<feature type="compositionally biased region" description="Basic and acidic residues" evidence="3">
    <location>
        <begin position="331"/>
        <end position="340"/>
    </location>
</feature>
<dbReference type="InterPro" id="IPR036860">
    <property type="entry name" value="SH2_dom_sf"/>
</dbReference>
<accession>W5MK30</accession>
<dbReference type="FunFam" id="3.30.505.10:FF:000016">
    <property type="entry name" value="B-cell linker protein isoform 2"/>
    <property type="match status" value="1"/>
</dbReference>
<keyword evidence="6" id="KW-1185">Reference proteome</keyword>
<dbReference type="OrthoDB" id="10044490at2759"/>
<evidence type="ECO:0000313" key="5">
    <source>
        <dbReference type="Ensembl" id="ENSLOCP00000008739.1"/>
    </source>
</evidence>
<feature type="compositionally biased region" description="Pro residues" evidence="3">
    <location>
        <begin position="136"/>
        <end position="157"/>
    </location>
</feature>
<reference evidence="6" key="1">
    <citation type="submission" date="2011-12" db="EMBL/GenBank/DDBJ databases">
        <title>The Draft Genome of Lepisosteus oculatus.</title>
        <authorList>
            <consortium name="The Broad Institute Genome Assembly &amp; Analysis Group"/>
            <consortium name="Computational R&amp;D Group"/>
            <consortium name="and Sequencing Platform"/>
            <person name="Di Palma F."/>
            <person name="Alfoldi J."/>
            <person name="Johnson J."/>
            <person name="Berlin A."/>
            <person name="Gnerre S."/>
            <person name="Jaffe D."/>
            <person name="MacCallum I."/>
            <person name="Young S."/>
            <person name="Walker B.J."/>
            <person name="Lander E.S."/>
            <person name="Lindblad-Toh K."/>
        </authorList>
    </citation>
    <scope>NUCLEOTIDE SEQUENCE [LARGE SCALE GENOMIC DNA]</scope>
</reference>
<dbReference type="EMBL" id="AHAT01004086">
    <property type="status" value="NOT_ANNOTATED_CDS"/>
    <property type="molecule type" value="Genomic_DNA"/>
</dbReference>
<dbReference type="PANTHER" id="PTHR14098">
    <property type="entry name" value="SH2 DOMAIN CONTAINING PROTEIN"/>
    <property type="match status" value="1"/>
</dbReference>
<dbReference type="SUPFAM" id="SSF55550">
    <property type="entry name" value="SH2 domain"/>
    <property type="match status" value="1"/>
</dbReference>
<sequence length="526" mass="58928">MDKMRQLQKMVQDIKKNDGGIMNKFKKFQNEQVAFIRKTGKNTWDRITNKPPPTVPRRDYPDEDDEDEQWSETEFDSDYENADDHSETYEVPLEDNDDSYEPPPCEKEKRNITSVSSLSKGDYADKRTESSRLPPRKPVPSIPRPQQPVSPQKPPKPQLLVKPQKPEQDDADYICPKEDGEDDNYIEPSEKSSVQDPPAVNRDTKPTIKRSPPPGGTHEPTELYEVPDLEVIPSAFSRVNAPTPPKAQPRSAGRDGPLPISPRPPIKKLPAASEPVDEDEYEVCDPDNSESSLKSQPSTLHSLKTPAPLPREGKKPILPVKPEDQSSGSLPRKDTDEARKPVMNWEGDVKARPTAMKHNNLNTATDLPPPAARAKPQLSKGMSTTPPKLPSTVARGSLPRNGPTAAEQEAGVYSKSWYASTSERKVAEDALMKTNKDGSFLIRKSSGHDAKQPYTLVVFYKKKVYNIPVRYIESSKQYALGREKAGEEWFSSVADMIENHQHNPLVLIDSQNNTKDSTKLKYPVKV</sequence>
<dbReference type="Bgee" id="ENSLOCG00000007223">
    <property type="expression patterns" value="Expressed in bone element and 13 other cell types or tissues"/>
</dbReference>
<dbReference type="Ensembl" id="ENSLOCT00000008749.1">
    <property type="protein sequence ID" value="ENSLOCP00000008739.1"/>
    <property type="gene ID" value="ENSLOCG00000007223.1"/>
</dbReference>
<dbReference type="InterPro" id="IPR000980">
    <property type="entry name" value="SH2"/>
</dbReference>
<dbReference type="CTD" id="29760"/>
<organism evidence="5 6">
    <name type="scientific">Lepisosteus oculatus</name>
    <name type="common">Spotted gar</name>
    <dbReference type="NCBI Taxonomy" id="7918"/>
    <lineage>
        <taxon>Eukaryota</taxon>
        <taxon>Metazoa</taxon>
        <taxon>Chordata</taxon>
        <taxon>Craniata</taxon>
        <taxon>Vertebrata</taxon>
        <taxon>Euteleostomi</taxon>
        <taxon>Actinopterygii</taxon>
        <taxon>Neopterygii</taxon>
        <taxon>Holostei</taxon>
        <taxon>Semionotiformes</taxon>
        <taxon>Lepisosteidae</taxon>
        <taxon>Lepisosteus</taxon>
    </lineage>
</organism>
<evidence type="ECO:0000256" key="3">
    <source>
        <dbReference type="SAM" id="MobiDB-lite"/>
    </source>
</evidence>
<protein>
    <submittedName>
        <fullName evidence="5">B cell linker</fullName>
    </submittedName>
</protein>
<evidence type="ECO:0000256" key="1">
    <source>
        <dbReference type="ARBA" id="ARBA00022999"/>
    </source>
</evidence>
<dbReference type="GO" id="GO:0005737">
    <property type="term" value="C:cytoplasm"/>
    <property type="evidence" value="ECO:0007669"/>
    <property type="project" value="UniProtKB-ARBA"/>
</dbReference>
<dbReference type="GO" id="GO:0035556">
    <property type="term" value="P:intracellular signal transduction"/>
    <property type="evidence" value="ECO:0000318"/>
    <property type="project" value="GO_Central"/>
</dbReference>
<dbReference type="InterPro" id="IPR051751">
    <property type="entry name" value="Immunoreceptor_sig_adapters"/>
</dbReference>
<dbReference type="CDD" id="cd09929">
    <property type="entry name" value="SH2_BLNK_SLP-76"/>
    <property type="match status" value="1"/>
</dbReference>
<proteinExistence type="predicted"/>
<evidence type="ECO:0000259" key="4">
    <source>
        <dbReference type="PROSITE" id="PS50001"/>
    </source>
</evidence>
<dbReference type="Gene3D" id="3.30.505.10">
    <property type="entry name" value="SH2 domain"/>
    <property type="match status" value="1"/>
</dbReference>
<dbReference type="InParanoid" id="W5MK30"/>
<dbReference type="RefSeq" id="XP_015202191.1">
    <property type="nucleotide sequence ID" value="XM_015346705.2"/>
</dbReference>
<feature type="compositionally biased region" description="Acidic residues" evidence="3">
    <location>
        <begin position="61"/>
        <end position="81"/>
    </location>
</feature>
<dbReference type="PROSITE" id="PS50001">
    <property type="entry name" value="SH2"/>
    <property type="match status" value="1"/>
</dbReference>
<dbReference type="Proteomes" id="UP000018468">
    <property type="component" value="Linkage group LG5"/>
</dbReference>